<sequence>MVRILRTAAAAMVVALGLALAPPAASAAATYQVKFAITASTAVSGKFMYVWDRSTWKYHVVQGDGDSPNGTAQLAPGDYVAVARYGYFRQRNYLLVRTFTVTDAALSVTFAESAAKETAFVTDDATAVRSTAAYWLELGSGEKVGFTGGGPARTYVSPFAVPGVALRLHELQTKAGSSAAVPSPYRYDLQRSWPAVAGAAIAKVTTAQLAKTVTTLRAQGVTTNAALGSALKDRWSGSYLESPVRLPSTVTEYVTPGLTLHRKLTLGAGDSSVVLPDRALPAGSSAGTTIGAGPLLPRAPGSSVRDGDELRMHEPAAYADAAGNSGSDARAAVTGKLTAEGGLHHYDQTITRRVAWSQLSTRIRSEWDFRAPDQGPLPLIDLGVDVTGLDARNRAAAAVQITASASTRGGGTAAVDKVEYSTNDGAEWTELDGASLTVPATAAFVSLRVTVTGDQDGRLRRTVIRAFAGPATPPDETAGSTKITSVAVNGGADLAFGVSGARAFTATFTAADPSGIADGDAYLYHGGYSAPDGVVLASGPADCAKISNTSSVCTARFVMDVRVDAARNALAGAWTVAAWARAADGLGFADRHAAGAFSVKRGTKLIVNAYPEPVKKGKTITVTGTLTRAGWETWTYQGYGARTATLQYIKRGTTAWKAVKTVKADAKGQLKTTVKASADGSFRWTYAGDAASTATTGASDYIDVK</sequence>
<keyword evidence="1" id="KW-0732">Signal</keyword>
<dbReference type="AlphaFoldDB" id="A0A919SVC0"/>
<proteinExistence type="predicted"/>
<feature type="signal peptide" evidence="1">
    <location>
        <begin position="1"/>
        <end position="27"/>
    </location>
</feature>
<evidence type="ECO:0008006" key="4">
    <source>
        <dbReference type="Google" id="ProtNLM"/>
    </source>
</evidence>
<protein>
    <recommendedName>
        <fullName evidence="4">F5/8 type C domain-containing protein</fullName>
    </recommendedName>
</protein>
<dbReference type="Proteomes" id="UP000681340">
    <property type="component" value="Unassembled WGS sequence"/>
</dbReference>
<reference evidence="2" key="1">
    <citation type="submission" date="2021-03" db="EMBL/GenBank/DDBJ databases">
        <title>Whole genome shotgun sequence of Actinoplanes auranticolor NBRC 12245.</title>
        <authorList>
            <person name="Komaki H."/>
            <person name="Tamura T."/>
        </authorList>
    </citation>
    <scope>NUCLEOTIDE SEQUENCE</scope>
    <source>
        <strain evidence="2">NBRC 12245</strain>
    </source>
</reference>
<accession>A0A919SVC0</accession>
<organism evidence="2 3">
    <name type="scientific">Actinoplanes auranticolor</name>
    <dbReference type="NCBI Taxonomy" id="47988"/>
    <lineage>
        <taxon>Bacteria</taxon>
        <taxon>Bacillati</taxon>
        <taxon>Actinomycetota</taxon>
        <taxon>Actinomycetes</taxon>
        <taxon>Micromonosporales</taxon>
        <taxon>Micromonosporaceae</taxon>
        <taxon>Actinoplanes</taxon>
    </lineage>
</organism>
<evidence type="ECO:0000256" key="1">
    <source>
        <dbReference type="SAM" id="SignalP"/>
    </source>
</evidence>
<feature type="chain" id="PRO_5037448539" description="F5/8 type C domain-containing protein" evidence="1">
    <location>
        <begin position="28"/>
        <end position="705"/>
    </location>
</feature>
<keyword evidence="3" id="KW-1185">Reference proteome</keyword>
<evidence type="ECO:0000313" key="3">
    <source>
        <dbReference type="Proteomes" id="UP000681340"/>
    </source>
</evidence>
<evidence type="ECO:0000313" key="2">
    <source>
        <dbReference type="EMBL" id="GIM79162.1"/>
    </source>
</evidence>
<comment type="caution">
    <text evidence="2">The sequence shown here is derived from an EMBL/GenBank/DDBJ whole genome shotgun (WGS) entry which is preliminary data.</text>
</comment>
<gene>
    <name evidence="2" type="ORF">Aau02nite_84390</name>
</gene>
<name>A0A919SVC0_9ACTN</name>
<dbReference type="RefSeq" id="WP_212994231.1">
    <property type="nucleotide sequence ID" value="NZ_BAABEA010000002.1"/>
</dbReference>
<dbReference type="EMBL" id="BOQL01000080">
    <property type="protein sequence ID" value="GIM79162.1"/>
    <property type="molecule type" value="Genomic_DNA"/>
</dbReference>